<evidence type="ECO:0000313" key="11">
    <source>
        <dbReference type="Proteomes" id="UP000770889"/>
    </source>
</evidence>
<reference evidence="10 11" key="1">
    <citation type="submission" date="2021-05" db="EMBL/GenBank/DDBJ databases">
        <title>Genetic and Functional Diversity in Clade A Lucinid endosymbionts from the Bahamas.</title>
        <authorList>
            <person name="Giani N.M."/>
            <person name="Engel A.S."/>
            <person name="Campbell B.J."/>
        </authorList>
    </citation>
    <scope>NUCLEOTIDE SEQUENCE [LARGE SCALE GENOMIC DNA]</scope>
    <source>
        <strain evidence="10">LUC16012Gg_MoonRockCtena</strain>
    </source>
</reference>
<keyword evidence="3" id="KW-0249">Electron transport</keyword>
<feature type="site" description="Contributes to redox potential value" evidence="7">
    <location>
        <position position="42"/>
    </location>
</feature>
<dbReference type="Gene3D" id="3.40.30.10">
    <property type="entry name" value="Glutaredoxin"/>
    <property type="match status" value="1"/>
</dbReference>
<evidence type="ECO:0000256" key="5">
    <source>
        <dbReference type="ARBA" id="ARBA00023284"/>
    </source>
</evidence>
<dbReference type="InterPro" id="IPR036249">
    <property type="entry name" value="Thioredoxin-like_sf"/>
</dbReference>
<gene>
    <name evidence="10" type="ORF">KME65_18640</name>
</gene>
<evidence type="ECO:0000256" key="6">
    <source>
        <dbReference type="PIRNR" id="PIRNR000077"/>
    </source>
</evidence>
<dbReference type="PROSITE" id="PS51352">
    <property type="entry name" value="THIOREDOXIN_2"/>
    <property type="match status" value="1"/>
</dbReference>
<evidence type="ECO:0000259" key="9">
    <source>
        <dbReference type="PROSITE" id="PS51352"/>
    </source>
</evidence>
<feature type="active site" description="Nucleophile" evidence="7">
    <location>
        <position position="41"/>
    </location>
</feature>
<comment type="similarity">
    <text evidence="1 6">Belongs to the thioredoxin family.</text>
</comment>
<keyword evidence="4 8" id="KW-1015">Disulfide bond</keyword>
<protein>
    <recommendedName>
        <fullName evidence="6">Thioredoxin</fullName>
    </recommendedName>
</protein>
<dbReference type="PIRSF" id="PIRSF000077">
    <property type="entry name" value="Thioredoxin"/>
    <property type="match status" value="1"/>
</dbReference>
<dbReference type="SUPFAM" id="SSF52833">
    <property type="entry name" value="Thioredoxin-like"/>
    <property type="match status" value="1"/>
</dbReference>
<evidence type="ECO:0000256" key="1">
    <source>
        <dbReference type="ARBA" id="ARBA00008987"/>
    </source>
</evidence>
<name>A0A944QWC7_9GAMM</name>
<evidence type="ECO:0000256" key="3">
    <source>
        <dbReference type="ARBA" id="ARBA00022982"/>
    </source>
</evidence>
<feature type="site" description="Contributes to redox potential value" evidence="7">
    <location>
        <position position="43"/>
    </location>
</feature>
<sequence>MSQKKHNLPYIYDVTEASYEEKVLTASHQQPVMVDFWAEWCAPCISLAPALERVIEELQGLVLLAKVEVDDNMRLAGHYRLRGFPTVILFIDGRECGRFHGARAAHWLREWIDDHLGDRLAPTHPQRSP</sequence>
<organism evidence="10 11">
    <name type="scientific">Candidatus Thiodiazotropha taylori</name>
    <dbReference type="NCBI Taxonomy" id="2792791"/>
    <lineage>
        <taxon>Bacteria</taxon>
        <taxon>Pseudomonadati</taxon>
        <taxon>Pseudomonadota</taxon>
        <taxon>Gammaproteobacteria</taxon>
        <taxon>Chromatiales</taxon>
        <taxon>Sedimenticolaceae</taxon>
        <taxon>Candidatus Thiodiazotropha</taxon>
    </lineage>
</organism>
<dbReference type="PRINTS" id="PR00421">
    <property type="entry name" value="THIOREDOXIN"/>
</dbReference>
<dbReference type="CDD" id="cd02947">
    <property type="entry name" value="TRX_family"/>
    <property type="match status" value="1"/>
</dbReference>
<feature type="active site" description="Nucleophile" evidence="7">
    <location>
        <position position="44"/>
    </location>
</feature>
<evidence type="ECO:0000256" key="4">
    <source>
        <dbReference type="ARBA" id="ARBA00023157"/>
    </source>
</evidence>
<dbReference type="GO" id="GO:0015035">
    <property type="term" value="F:protein-disulfide reductase activity"/>
    <property type="evidence" value="ECO:0007669"/>
    <property type="project" value="InterPro"/>
</dbReference>
<dbReference type="EMBL" id="JAHHGM010000024">
    <property type="protein sequence ID" value="MBT2990980.1"/>
    <property type="molecule type" value="Genomic_DNA"/>
</dbReference>
<feature type="disulfide bond" description="Redox-active" evidence="8">
    <location>
        <begin position="41"/>
        <end position="44"/>
    </location>
</feature>
<dbReference type="AlphaFoldDB" id="A0A944QWC7"/>
<evidence type="ECO:0000256" key="7">
    <source>
        <dbReference type="PIRSR" id="PIRSR000077-1"/>
    </source>
</evidence>
<evidence type="ECO:0000313" key="10">
    <source>
        <dbReference type="EMBL" id="MBT2990980.1"/>
    </source>
</evidence>
<dbReference type="Proteomes" id="UP000770889">
    <property type="component" value="Unassembled WGS sequence"/>
</dbReference>
<dbReference type="Pfam" id="PF00085">
    <property type="entry name" value="Thioredoxin"/>
    <property type="match status" value="1"/>
</dbReference>
<evidence type="ECO:0000256" key="8">
    <source>
        <dbReference type="PIRSR" id="PIRSR000077-4"/>
    </source>
</evidence>
<keyword evidence="5 8" id="KW-0676">Redox-active center</keyword>
<accession>A0A944QWC7</accession>
<dbReference type="GO" id="GO:0005737">
    <property type="term" value="C:cytoplasm"/>
    <property type="evidence" value="ECO:0007669"/>
    <property type="project" value="TreeGrafter"/>
</dbReference>
<evidence type="ECO:0000256" key="2">
    <source>
        <dbReference type="ARBA" id="ARBA00022448"/>
    </source>
</evidence>
<comment type="caution">
    <text evidence="10">The sequence shown here is derived from an EMBL/GenBank/DDBJ whole genome shotgun (WGS) entry which is preliminary data.</text>
</comment>
<keyword evidence="2" id="KW-0813">Transport</keyword>
<feature type="domain" description="Thioredoxin" evidence="9">
    <location>
        <begin position="1"/>
        <end position="117"/>
    </location>
</feature>
<dbReference type="PANTHER" id="PTHR45663:SF11">
    <property type="entry name" value="GEO12009P1"/>
    <property type="match status" value="1"/>
</dbReference>
<dbReference type="InterPro" id="IPR005746">
    <property type="entry name" value="Thioredoxin"/>
</dbReference>
<feature type="site" description="Contributes to redox potential value" evidence="7">
    <location>
        <position position="35"/>
    </location>
</feature>
<dbReference type="PANTHER" id="PTHR45663">
    <property type="entry name" value="GEO12009P1"/>
    <property type="match status" value="1"/>
</dbReference>
<dbReference type="InterPro" id="IPR013766">
    <property type="entry name" value="Thioredoxin_domain"/>
</dbReference>
<proteinExistence type="inferred from homology"/>